<name>A0ABD5RW56_9EURY</name>
<evidence type="ECO:0000313" key="1">
    <source>
        <dbReference type="EMBL" id="MFC6723386.1"/>
    </source>
</evidence>
<keyword evidence="2" id="KW-1185">Reference proteome</keyword>
<gene>
    <name evidence="1" type="ORF">ACFQE1_03045</name>
</gene>
<reference evidence="1 2" key="1">
    <citation type="journal article" date="2019" name="Int. J. Syst. Evol. Microbiol.">
        <title>The Global Catalogue of Microorganisms (GCM) 10K type strain sequencing project: providing services to taxonomists for standard genome sequencing and annotation.</title>
        <authorList>
            <consortium name="The Broad Institute Genomics Platform"/>
            <consortium name="The Broad Institute Genome Sequencing Center for Infectious Disease"/>
            <person name="Wu L."/>
            <person name="Ma J."/>
        </authorList>
    </citation>
    <scope>NUCLEOTIDE SEQUENCE [LARGE SCALE GENOMIC DNA]</scope>
    <source>
        <strain evidence="1 2">NBRC 111368</strain>
    </source>
</reference>
<accession>A0ABD5RW56</accession>
<sequence length="206" mass="23281">MVEVNDTELDTKSQVVARVLAQYHEPSDIPSQIRGVLAPHEGLSAREGEELLSQNEGVEVDREAVRRRFEVLNDARLVQIDKDATDTPYPVNPWLAKLTEAGHEWVTEHWDSLGGDKGAVGTRIADHASRIAKNEARTNRVEDETLALRDELDEVHESLNQIREEPEFVEEFGDVRSEIDELSSEVTAIVRALKSVNMDLESFRRD</sequence>
<dbReference type="EMBL" id="JBHSWU010000014">
    <property type="protein sequence ID" value="MFC6723386.1"/>
    <property type="molecule type" value="Genomic_DNA"/>
</dbReference>
<dbReference type="AlphaFoldDB" id="A0ABD5RW56"/>
<comment type="caution">
    <text evidence="1">The sequence shown here is derived from an EMBL/GenBank/DDBJ whole genome shotgun (WGS) entry which is preliminary data.</text>
</comment>
<protein>
    <submittedName>
        <fullName evidence="1">Uncharacterized protein</fullName>
    </submittedName>
</protein>
<evidence type="ECO:0000313" key="2">
    <source>
        <dbReference type="Proteomes" id="UP001596328"/>
    </source>
</evidence>
<organism evidence="1 2">
    <name type="scientific">Halobium palmae</name>
    <dbReference type="NCBI Taxonomy" id="1776492"/>
    <lineage>
        <taxon>Archaea</taxon>
        <taxon>Methanobacteriati</taxon>
        <taxon>Methanobacteriota</taxon>
        <taxon>Stenosarchaea group</taxon>
        <taxon>Halobacteria</taxon>
        <taxon>Halobacteriales</taxon>
        <taxon>Haloferacaceae</taxon>
        <taxon>Halobium</taxon>
    </lineage>
</organism>
<dbReference type="Proteomes" id="UP001596328">
    <property type="component" value="Unassembled WGS sequence"/>
</dbReference>
<proteinExistence type="predicted"/>